<accession>A0ABN8NJS0</accession>
<feature type="chain" id="PRO_5045665658" description="EGF-like domain-containing protein" evidence="1">
    <location>
        <begin position="27"/>
        <end position="271"/>
    </location>
</feature>
<feature type="domain" description="EGF-like" evidence="2">
    <location>
        <begin position="242"/>
        <end position="256"/>
    </location>
</feature>
<feature type="signal peptide" evidence="1">
    <location>
        <begin position="1"/>
        <end position="26"/>
    </location>
</feature>
<keyword evidence="4" id="KW-1185">Reference proteome</keyword>
<proteinExistence type="predicted"/>
<dbReference type="EMBL" id="CALNXK010000020">
    <property type="protein sequence ID" value="CAH3107632.1"/>
    <property type="molecule type" value="Genomic_DNA"/>
</dbReference>
<evidence type="ECO:0000256" key="1">
    <source>
        <dbReference type="SAM" id="SignalP"/>
    </source>
</evidence>
<dbReference type="Proteomes" id="UP001159405">
    <property type="component" value="Unassembled WGS sequence"/>
</dbReference>
<gene>
    <name evidence="3" type="ORF">PLOB_00016779</name>
</gene>
<dbReference type="PROSITE" id="PS01186">
    <property type="entry name" value="EGF_2"/>
    <property type="match status" value="1"/>
</dbReference>
<dbReference type="Gene3D" id="2.10.25.10">
    <property type="entry name" value="Laminin"/>
    <property type="match status" value="1"/>
</dbReference>
<protein>
    <recommendedName>
        <fullName evidence="2">EGF-like domain-containing protein</fullName>
    </recommendedName>
</protein>
<evidence type="ECO:0000259" key="2">
    <source>
        <dbReference type="PROSITE" id="PS01186"/>
    </source>
</evidence>
<keyword evidence="1" id="KW-0732">Signal</keyword>
<organism evidence="3 4">
    <name type="scientific">Porites lobata</name>
    <dbReference type="NCBI Taxonomy" id="104759"/>
    <lineage>
        <taxon>Eukaryota</taxon>
        <taxon>Metazoa</taxon>
        <taxon>Cnidaria</taxon>
        <taxon>Anthozoa</taxon>
        <taxon>Hexacorallia</taxon>
        <taxon>Scleractinia</taxon>
        <taxon>Fungiina</taxon>
        <taxon>Poritidae</taxon>
        <taxon>Porites</taxon>
    </lineage>
</organism>
<reference evidence="3 4" key="1">
    <citation type="submission" date="2022-05" db="EMBL/GenBank/DDBJ databases">
        <authorList>
            <consortium name="Genoscope - CEA"/>
            <person name="William W."/>
        </authorList>
    </citation>
    <scope>NUCLEOTIDE SEQUENCE [LARGE SCALE GENOMIC DNA]</scope>
</reference>
<comment type="caution">
    <text evidence="3">The sequence shown here is derived from an EMBL/GenBank/DDBJ whole genome shotgun (WGS) entry which is preliminary data.</text>
</comment>
<sequence length="271" mass="30015">MGLLPKIIVLVVFYCSLVIYSKSVAGEKKYCPDSNSGLSEYRANALPLDNVVDSLTSYSRMLIDYFSLQAIFQVINFITVTQTNSVIHGQSVSLTSVFVRAGIMEMENIAVKIHRKSFNTIYPFTRSCSEVKPAGNTSLCTSNAGPCRCPKSSIGNSDGICILESYGDCKGRCKMPGTVCLVTALFKQGWHGQEICMCNGKLAGDPDRTGCRHPKVEELCKWYGSVCPPKSQCTQYGKEFYCQCETGYVPNKWNKCEDINECNDPRKCART</sequence>
<dbReference type="InterPro" id="IPR000742">
    <property type="entry name" value="EGF"/>
</dbReference>
<name>A0ABN8NJS0_9CNID</name>
<evidence type="ECO:0000313" key="3">
    <source>
        <dbReference type="EMBL" id="CAH3107632.1"/>
    </source>
</evidence>
<evidence type="ECO:0000313" key="4">
    <source>
        <dbReference type="Proteomes" id="UP001159405"/>
    </source>
</evidence>